<feature type="non-terminal residue" evidence="1">
    <location>
        <position position="1"/>
    </location>
</feature>
<evidence type="ECO:0000313" key="1">
    <source>
        <dbReference type="EMBL" id="GAG77526.1"/>
    </source>
</evidence>
<accession>X1BZG8</accession>
<dbReference type="AlphaFoldDB" id="X1BZG8"/>
<reference evidence="1" key="1">
    <citation type="journal article" date="2014" name="Front. Microbiol.">
        <title>High frequency of phylogenetically diverse reductive dehalogenase-homologous genes in deep subseafloor sedimentary metagenomes.</title>
        <authorList>
            <person name="Kawai M."/>
            <person name="Futagami T."/>
            <person name="Toyoda A."/>
            <person name="Takaki Y."/>
            <person name="Nishi S."/>
            <person name="Hori S."/>
            <person name="Arai W."/>
            <person name="Tsubouchi T."/>
            <person name="Morono Y."/>
            <person name="Uchiyama I."/>
            <person name="Ito T."/>
            <person name="Fujiyama A."/>
            <person name="Inagaki F."/>
            <person name="Takami H."/>
        </authorList>
    </citation>
    <scope>NUCLEOTIDE SEQUENCE</scope>
    <source>
        <strain evidence="1">Expedition CK06-06</strain>
    </source>
</reference>
<proteinExistence type="predicted"/>
<gene>
    <name evidence="1" type="ORF">S01H4_27537</name>
</gene>
<sequence length="142" mass="16891">DRIQYTDEYFKSEEAYYRVENISHWWSPIHNYKRKYSLLDDFHYLYEYFKYQARQINILQNKLNKVKKELRLLASETTEASELKGPHNCINADCEDTTYCPCDNWEPEKEATGRSKGEEKIYIPHYGAISLSKAVTVKQSFA</sequence>
<organism evidence="1">
    <name type="scientific">marine sediment metagenome</name>
    <dbReference type="NCBI Taxonomy" id="412755"/>
    <lineage>
        <taxon>unclassified sequences</taxon>
        <taxon>metagenomes</taxon>
        <taxon>ecological metagenomes</taxon>
    </lineage>
</organism>
<protein>
    <submittedName>
        <fullName evidence="1">Uncharacterized protein</fullName>
    </submittedName>
</protein>
<name>X1BZG8_9ZZZZ</name>
<dbReference type="EMBL" id="BART01013478">
    <property type="protein sequence ID" value="GAG77526.1"/>
    <property type="molecule type" value="Genomic_DNA"/>
</dbReference>
<comment type="caution">
    <text evidence="1">The sequence shown here is derived from an EMBL/GenBank/DDBJ whole genome shotgun (WGS) entry which is preliminary data.</text>
</comment>